<feature type="region of interest" description="Disordered" evidence="3">
    <location>
        <begin position="88"/>
        <end position="127"/>
    </location>
</feature>
<feature type="compositionally biased region" description="Low complexity" evidence="3">
    <location>
        <begin position="111"/>
        <end position="127"/>
    </location>
</feature>
<feature type="compositionally biased region" description="Polar residues" evidence="3">
    <location>
        <begin position="95"/>
        <end position="110"/>
    </location>
</feature>
<evidence type="ECO:0000256" key="2">
    <source>
        <dbReference type="ARBA" id="ARBA00022803"/>
    </source>
</evidence>
<dbReference type="InterPro" id="IPR019734">
    <property type="entry name" value="TPR_rpt"/>
</dbReference>
<dbReference type="SMART" id="SM00028">
    <property type="entry name" value="TPR"/>
    <property type="match status" value="6"/>
</dbReference>
<sequence length="386" mass="42486">MEKGGLPLPVAEQVRMAELLGQNGEHKAAMEVWDSVMKDIREGDEYATDGEFFAKALYGAADAMRVTGRYSESLRVFEECCGIYSTGGLSGAARPQTTKGTDQSRAQTAKSSRPQTTATRPSTTATETSFAFQRLETPMARLPVHETERGKFAIGHGAAVRGTGLVLDALGKDDEALEKFREAANITSRVIGPRHFEVATSIVCQAATEKKLGMHSKALDSFKRALTMRRKAYGFKHPLVAECLHGIGGVLKMLGKFGEAVDALTQEIQILRLSYGHVHLDVARVLSDIAVILEMEGKREEALDHYEECRRVRRRLLGDDSLDLAATLFSIAKLREGLGDFEEAFKDAKDSLRICRAVAGDFDNKTVLRAKMVERIQATMRDETPM</sequence>
<dbReference type="Gene3D" id="1.25.40.10">
    <property type="entry name" value="Tetratricopeptide repeat domain"/>
    <property type="match status" value="1"/>
</dbReference>
<evidence type="ECO:0000313" key="4">
    <source>
        <dbReference type="EMBL" id="CAD8974826.1"/>
    </source>
</evidence>
<keyword evidence="1" id="KW-0677">Repeat</keyword>
<evidence type="ECO:0000256" key="3">
    <source>
        <dbReference type="SAM" id="MobiDB-lite"/>
    </source>
</evidence>
<proteinExistence type="predicted"/>
<dbReference type="EMBL" id="HBFX01042954">
    <property type="protein sequence ID" value="CAD8974826.1"/>
    <property type="molecule type" value="Transcribed_RNA"/>
</dbReference>
<protein>
    <submittedName>
        <fullName evidence="4">Uncharacterized protein</fullName>
    </submittedName>
</protein>
<gene>
    <name evidence="4" type="ORF">HAND00432_LOCUS25828</name>
</gene>
<dbReference type="AlphaFoldDB" id="A0A6U5AHL9"/>
<dbReference type="PANTHER" id="PTHR45641:SF19">
    <property type="entry name" value="NEPHROCYSTIN-3"/>
    <property type="match status" value="1"/>
</dbReference>
<dbReference type="Pfam" id="PF13424">
    <property type="entry name" value="TPR_12"/>
    <property type="match status" value="2"/>
</dbReference>
<accession>A0A6U5AHL9</accession>
<keyword evidence="2" id="KW-0802">TPR repeat</keyword>
<name>A0A6U5AHL9_HEMAN</name>
<dbReference type="SUPFAM" id="SSF48452">
    <property type="entry name" value="TPR-like"/>
    <property type="match status" value="2"/>
</dbReference>
<organism evidence="4">
    <name type="scientific">Hemiselmis andersenii</name>
    <name type="common">Cryptophyte alga</name>
    <dbReference type="NCBI Taxonomy" id="464988"/>
    <lineage>
        <taxon>Eukaryota</taxon>
        <taxon>Cryptophyceae</taxon>
        <taxon>Cryptomonadales</taxon>
        <taxon>Hemiselmidaceae</taxon>
        <taxon>Hemiselmis</taxon>
    </lineage>
</organism>
<dbReference type="InterPro" id="IPR011990">
    <property type="entry name" value="TPR-like_helical_dom_sf"/>
</dbReference>
<reference evidence="4" key="1">
    <citation type="submission" date="2021-01" db="EMBL/GenBank/DDBJ databases">
        <authorList>
            <person name="Corre E."/>
            <person name="Pelletier E."/>
            <person name="Niang G."/>
            <person name="Scheremetjew M."/>
            <person name="Finn R."/>
            <person name="Kale V."/>
            <person name="Holt S."/>
            <person name="Cochrane G."/>
            <person name="Meng A."/>
            <person name="Brown T."/>
            <person name="Cohen L."/>
        </authorList>
    </citation>
    <scope>NUCLEOTIDE SEQUENCE</scope>
    <source>
        <strain evidence="4">CCMP644</strain>
    </source>
</reference>
<dbReference type="PANTHER" id="PTHR45641">
    <property type="entry name" value="TETRATRICOPEPTIDE REPEAT PROTEIN (AFU_ORTHOLOGUE AFUA_6G03870)"/>
    <property type="match status" value="1"/>
</dbReference>
<evidence type="ECO:0000256" key="1">
    <source>
        <dbReference type="ARBA" id="ARBA00022737"/>
    </source>
</evidence>